<sequence>MAIPEKPNSCVSCGASTISLRETHDLYTLYECAVCDLQFWWPFKNPGNVFYEKDNKESIARNENPLSMPLLPTQRHFLREQPKRGGMLLDLGMGSGRFIAEAKKLGYTVSGCDFDKNAVETAKTYYGLPDVHALSVEEYVTSFPDRKFDIITMFEILEHLDGFDAIPKITSLMKPDGLLVVSTPWRGRWSGFFSGDHPPEHLTRWSDKAIRIFFETRGFRILTLRHMPAAPDYFSRLLMRFPEWTHGWLSFGLSKKLKRKETSNAATRGSGTPKKASVRNRIIRALSTAKLYGFFFIPTVILYGYLWATGGRHATGFYISMEKI</sequence>
<evidence type="ECO:0000313" key="2">
    <source>
        <dbReference type="EMBL" id="OGG42990.1"/>
    </source>
</evidence>
<evidence type="ECO:0000313" key="3">
    <source>
        <dbReference type="Proteomes" id="UP000178249"/>
    </source>
</evidence>
<accession>A0A1F6C1F8</accession>
<organism evidence="2 3">
    <name type="scientific">Candidatus Kaiserbacteria bacterium RIFCSPHIGHO2_01_FULL_48_10</name>
    <dbReference type="NCBI Taxonomy" id="1798476"/>
    <lineage>
        <taxon>Bacteria</taxon>
        <taxon>Candidatus Kaiseribacteriota</taxon>
    </lineage>
</organism>
<evidence type="ECO:0008006" key="4">
    <source>
        <dbReference type="Google" id="ProtNLM"/>
    </source>
</evidence>
<dbReference type="PANTHER" id="PTHR43861">
    <property type="entry name" value="TRANS-ACONITATE 2-METHYLTRANSFERASE-RELATED"/>
    <property type="match status" value="1"/>
</dbReference>
<dbReference type="Pfam" id="PF13489">
    <property type="entry name" value="Methyltransf_23"/>
    <property type="match status" value="1"/>
</dbReference>
<dbReference type="InterPro" id="IPR029063">
    <property type="entry name" value="SAM-dependent_MTases_sf"/>
</dbReference>
<feature type="transmembrane region" description="Helical" evidence="1">
    <location>
        <begin position="289"/>
        <end position="308"/>
    </location>
</feature>
<comment type="caution">
    <text evidence="2">The sequence shown here is derived from an EMBL/GenBank/DDBJ whole genome shotgun (WGS) entry which is preliminary data.</text>
</comment>
<keyword evidence="1" id="KW-0812">Transmembrane</keyword>
<gene>
    <name evidence="2" type="ORF">A2841_00350</name>
</gene>
<dbReference type="EMBL" id="MFKP01000060">
    <property type="protein sequence ID" value="OGG42990.1"/>
    <property type="molecule type" value="Genomic_DNA"/>
</dbReference>
<reference evidence="2 3" key="1">
    <citation type="journal article" date="2016" name="Nat. Commun.">
        <title>Thousands of microbial genomes shed light on interconnected biogeochemical processes in an aquifer system.</title>
        <authorList>
            <person name="Anantharaman K."/>
            <person name="Brown C.T."/>
            <person name="Hug L.A."/>
            <person name="Sharon I."/>
            <person name="Castelle C.J."/>
            <person name="Probst A.J."/>
            <person name="Thomas B.C."/>
            <person name="Singh A."/>
            <person name="Wilkins M.J."/>
            <person name="Karaoz U."/>
            <person name="Brodie E.L."/>
            <person name="Williams K.H."/>
            <person name="Hubbard S.S."/>
            <person name="Banfield J.F."/>
        </authorList>
    </citation>
    <scope>NUCLEOTIDE SEQUENCE [LARGE SCALE GENOMIC DNA]</scope>
</reference>
<proteinExistence type="predicted"/>
<dbReference type="AlphaFoldDB" id="A0A1F6C1F8"/>
<dbReference type="Gene3D" id="3.40.50.150">
    <property type="entry name" value="Vaccinia Virus protein VP39"/>
    <property type="match status" value="1"/>
</dbReference>
<dbReference type="PANTHER" id="PTHR43861:SF6">
    <property type="entry name" value="METHYLTRANSFERASE TYPE 11"/>
    <property type="match status" value="1"/>
</dbReference>
<protein>
    <recommendedName>
        <fullName evidence="4">Methyltransferase type 11 domain-containing protein</fullName>
    </recommendedName>
</protein>
<dbReference type="CDD" id="cd02440">
    <property type="entry name" value="AdoMet_MTases"/>
    <property type="match status" value="1"/>
</dbReference>
<keyword evidence="1" id="KW-0472">Membrane</keyword>
<keyword evidence="1" id="KW-1133">Transmembrane helix</keyword>
<dbReference type="Proteomes" id="UP000178249">
    <property type="component" value="Unassembled WGS sequence"/>
</dbReference>
<dbReference type="SUPFAM" id="SSF53335">
    <property type="entry name" value="S-adenosyl-L-methionine-dependent methyltransferases"/>
    <property type="match status" value="1"/>
</dbReference>
<name>A0A1F6C1F8_9BACT</name>
<evidence type="ECO:0000256" key="1">
    <source>
        <dbReference type="SAM" id="Phobius"/>
    </source>
</evidence>